<reference evidence="2 3" key="1">
    <citation type="journal article" date="2022" name="Front. Cell. Infect. Microbiol.">
        <title>The Genomes of Two Strains of Taenia crassiceps the Animal Model for the Study of Human Cysticercosis.</title>
        <authorList>
            <person name="Bobes R.J."/>
            <person name="Estrada K."/>
            <person name="Rios-Valencia D.G."/>
            <person name="Calderon-Gallegos A."/>
            <person name="de la Torre P."/>
            <person name="Carrero J.C."/>
            <person name="Sanchez-Flores A."/>
            <person name="Laclette J.P."/>
        </authorList>
    </citation>
    <scope>NUCLEOTIDE SEQUENCE [LARGE SCALE GENOMIC DNA]</scope>
    <source>
        <strain evidence="2">WFUcys</strain>
    </source>
</reference>
<feature type="transmembrane region" description="Helical" evidence="1">
    <location>
        <begin position="21"/>
        <end position="41"/>
    </location>
</feature>
<feature type="transmembrane region" description="Helical" evidence="1">
    <location>
        <begin position="77"/>
        <end position="100"/>
    </location>
</feature>
<keyword evidence="1" id="KW-0472">Membrane</keyword>
<evidence type="ECO:0000313" key="2">
    <source>
        <dbReference type="EMBL" id="KAL5109352.1"/>
    </source>
</evidence>
<dbReference type="Proteomes" id="UP001651158">
    <property type="component" value="Unassembled WGS sequence"/>
</dbReference>
<keyword evidence="1" id="KW-1133">Transmembrane helix</keyword>
<comment type="caution">
    <text evidence="2">The sequence shown here is derived from an EMBL/GenBank/DDBJ whole genome shotgun (WGS) entry which is preliminary data.</text>
</comment>
<evidence type="ECO:0000313" key="3">
    <source>
        <dbReference type="Proteomes" id="UP001651158"/>
    </source>
</evidence>
<feature type="transmembrane region" description="Helical" evidence="1">
    <location>
        <begin position="47"/>
        <end position="65"/>
    </location>
</feature>
<gene>
    <name evidence="2" type="ORF">TcWFU_008681</name>
</gene>
<name>A0ABR4QIL5_9CEST</name>
<accession>A0ABR4QIL5</accession>
<protein>
    <submittedName>
        <fullName evidence="2">Uncharacterized protein</fullName>
    </submittedName>
</protein>
<feature type="transmembrane region" description="Helical" evidence="1">
    <location>
        <begin position="106"/>
        <end position="128"/>
    </location>
</feature>
<proteinExistence type="predicted"/>
<keyword evidence="1" id="KW-0812">Transmembrane</keyword>
<organism evidence="2 3">
    <name type="scientific">Taenia crassiceps</name>
    <dbReference type="NCBI Taxonomy" id="6207"/>
    <lineage>
        <taxon>Eukaryota</taxon>
        <taxon>Metazoa</taxon>
        <taxon>Spiralia</taxon>
        <taxon>Lophotrochozoa</taxon>
        <taxon>Platyhelminthes</taxon>
        <taxon>Cestoda</taxon>
        <taxon>Eucestoda</taxon>
        <taxon>Cyclophyllidea</taxon>
        <taxon>Taeniidae</taxon>
        <taxon>Taenia</taxon>
    </lineage>
</organism>
<keyword evidence="3" id="KW-1185">Reference proteome</keyword>
<sequence length="180" mass="19356">MVFYKKKQQQINDSVTTRSSSLFPLAVGAFLIVQEALFGANMPHAGILGYLTGSGGIILQLTLIARTLAPSVATRVMDVLTICVSGLQFLSCTVGAFVFLAVVGKFYLVTSVSLANAIFCILPTFLAVTSIMAERKGSESIGRSRNELRFASDRFIPPVIVKVESNKVADSAKTNKMDDL</sequence>
<dbReference type="EMBL" id="JAKROA010000003">
    <property type="protein sequence ID" value="KAL5109352.1"/>
    <property type="molecule type" value="Genomic_DNA"/>
</dbReference>
<evidence type="ECO:0000256" key="1">
    <source>
        <dbReference type="SAM" id="Phobius"/>
    </source>
</evidence>